<keyword evidence="2" id="KW-1185">Reference proteome</keyword>
<protein>
    <submittedName>
        <fullName evidence="1">Uncharacterized protein</fullName>
    </submittedName>
</protein>
<evidence type="ECO:0000313" key="2">
    <source>
        <dbReference type="Proteomes" id="UP000276133"/>
    </source>
</evidence>
<dbReference type="Proteomes" id="UP000276133">
    <property type="component" value="Unassembled WGS sequence"/>
</dbReference>
<dbReference type="EMBL" id="REGN01001238">
    <property type="protein sequence ID" value="RNA36101.1"/>
    <property type="molecule type" value="Genomic_DNA"/>
</dbReference>
<accession>A0A3M7SJZ7</accession>
<evidence type="ECO:0000313" key="1">
    <source>
        <dbReference type="EMBL" id="RNA36101.1"/>
    </source>
</evidence>
<dbReference type="AlphaFoldDB" id="A0A3M7SJZ7"/>
<organism evidence="1 2">
    <name type="scientific">Brachionus plicatilis</name>
    <name type="common">Marine rotifer</name>
    <name type="synonym">Brachionus muelleri</name>
    <dbReference type="NCBI Taxonomy" id="10195"/>
    <lineage>
        <taxon>Eukaryota</taxon>
        <taxon>Metazoa</taxon>
        <taxon>Spiralia</taxon>
        <taxon>Gnathifera</taxon>
        <taxon>Rotifera</taxon>
        <taxon>Eurotatoria</taxon>
        <taxon>Monogononta</taxon>
        <taxon>Pseudotrocha</taxon>
        <taxon>Ploima</taxon>
        <taxon>Brachionidae</taxon>
        <taxon>Brachionus</taxon>
    </lineage>
</organism>
<reference evidence="1 2" key="1">
    <citation type="journal article" date="2018" name="Sci. Rep.">
        <title>Genomic signatures of local adaptation to the degree of environmental predictability in rotifers.</title>
        <authorList>
            <person name="Franch-Gras L."/>
            <person name="Hahn C."/>
            <person name="Garcia-Roger E.M."/>
            <person name="Carmona M.J."/>
            <person name="Serra M."/>
            <person name="Gomez A."/>
        </authorList>
    </citation>
    <scope>NUCLEOTIDE SEQUENCE [LARGE SCALE GENOMIC DNA]</scope>
    <source>
        <strain evidence="1">HYR1</strain>
    </source>
</reference>
<name>A0A3M7SJZ7_BRAPC</name>
<gene>
    <name evidence="1" type="ORF">BpHYR1_025875</name>
</gene>
<sequence>MYHFQIMMEKREIEGFDVVVDKEAVCVGKKDDHEKIMKKSEKPLQILIICNNSNNQYLVQAHYASVIVVVLAQSKFQ</sequence>
<comment type="caution">
    <text evidence="1">The sequence shown here is derived from an EMBL/GenBank/DDBJ whole genome shotgun (WGS) entry which is preliminary data.</text>
</comment>
<proteinExistence type="predicted"/>